<proteinExistence type="predicted"/>
<gene>
    <name evidence="2" type="ORF">BECKSD772E_GA0070983_11294</name>
    <name evidence="1" type="ORF">BECKSD772F_GA0070984_11244</name>
</gene>
<reference evidence="1" key="1">
    <citation type="submission" date="2019-02" db="EMBL/GenBank/DDBJ databases">
        <authorList>
            <person name="Gruber-Vodicka R. H."/>
            <person name="Seah K. B. B."/>
        </authorList>
    </citation>
    <scope>NUCLEOTIDE SEQUENCE</scope>
    <source>
        <strain evidence="2">BECK_S1320</strain>
        <strain evidence="1">BECK_S1321</strain>
    </source>
</reference>
<name>A0A450YLZ3_9GAMM</name>
<evidence type="ECO:0000313" key="1">
    <source>
        <dbReference type="EMBL" id="VFK42550.1"/>
    </source>
</evidence>
<dbReference type="EMBL" id="CAADFU010000129">
    <property type="protein sequence ID" value="VFK48522.1"/>
    <property type="molecule type" value="Genomic_DNA"/>
</dbReference>
<protein>
    <submittedName>
        <fullName evidence="1">Uncharacterized protein</fullName>
    </submittedName>
</protein>
<dbReference type="EMBL" id="CAADFR010000124">
    <property type="protein sequence ID" value="VFK42550.1"/>
    <property type="molecule type" value="Genomic_DNA"/>
</dbReference>
<dbReference type="AlphaFoldDB" id="A0A450YLZ3"/>
<organism evidence="1">
    <name type="scientific">Candidatus Kentrum sp. SD</name>
    <dbReference type="NCBI Taxonomy" id="2126332"/>
    <lineage>
        <taxon>Bacteria</taxon>
        <taxon>Pseudomonadati</taxon>
        <taxon>Pseudomonadota</taxon>
        <taxon>Gammaproteobacteria</taxon>
        <taxon>Candidatus Kentrum</taxon>
    </lineage>
</organism>
<sequence length="57" mass="6541">MDADFSIDSIPCRQIEMLRFEIHTNTQHDDGFGYIRVSFVSIIFYGNAGDFLDSYDG</sequence>
<evidence type="ECO:0000313" key="2">
    <source>
        <dbReference type="EMBL" id="VFK48522.1"/>
    </source>
</evidence>
<accession>A0A450YLZ3</accession>